<dbReference type="GO" id="GO:0009252">
    <property type="term" value="P:peptidoglycan biosynthetic process"/>
    <property type="evidence" value="ECO:0007669"/>
    <property type="project" value="UniProtKB-KW"/>
</dbReference>
<dbReference type="EMBL" id="CP003179">
    <property type="protein sequence ID" value="AEW05357.1"/>
    <property type="molecule type" value="Genomic_DNA"/>
</dbReference>
<dbReference type="PATRIC" id="fig|679936.5.peg.1930"/>
<keyword evidence="13" id="KW-0121">Carboxypeptidase</keyword>
<dbReference type="SUPFAM" id="SSF69189">
    <property type="entry name" value="Penicillin-binding protein associated domain"/>
    <property type="match status" value="1"/>
</dbReference>
<keyword evidence="13" id="KW-0645">Protease</keyword>
<evidence type="ECO:0000256" key="10">
    <source>
        <dbReference type="RuleBase" id="RU004016"/>
    </source>
</evidence>
<keyword evidence="3 11" id="KW-0732">Signal</keyword>
<comment type="function">
    <text evidence="1">Removes C-terminal D-alanyl residues from sugar-peptide cell wall precursors.</text>
</comment>
<feature type="chain" id="PRO_5038408109" evidence="11">
    <location>
        <begin position="25"/>
        <end position="387"/>
    </location>
</feature>
<gene>
    <name evidence="13" type="ordered locus">Sulac_1864</name>
</gene>
<evidence type="ECO:0000256" key="6">
    <source>
        <dbReference type="ARBA" id="ARBA00022984"/>
    </source>
</evidence>
<dbReference type="GO" id="GO:0006508">
    <property type="term" value="P:proteolysis"/>
    <property type="evidence" value="ECO:0007669"/>
    <property type="project" value="InterPro"/>
</dbReference>
<sequence length="387" mass="42342">MIGFRLRLLAVLTAVLSIGMTVHAPRAEAAAPPVIGARAAILWDPRTGAVLYEKHAFRQMDPASLTKMMTALVVIQAGDLKRVVTVSRRAAGTPGSSLHIQTGEHYTRYDLLTGLLLRSGNDASVALAESVAGSVPRFVARMNWEAARLGAFNTAFENPNGLTAPGHYSSAYDLAIIATAALKQPIFQSIVRQPEATIQELRHQHSRQIHNTNQLLYGFPGADGIKTGTTDAAGKCLAASATRNGRQLIAVVLHSPDRWGEAGRLLNWGFQNWETVEAARPRQAWGDLPVINGTRDRVTVFVRHAVWVSVPVGERYTVRVSLPTRLAAPVKPGRVGFLTVWGPNQPPHRVGLWITRPISAKPWYRLWWDRWFNRGSSAALSAKALSE</sequence>
<dbReference type="SUPFAM" id="SSF56601">
    <property type="entry name" value="beta-lactamase/transpeptidase-like"/>
    <property type="match status" value="1"/>
</dbReference>
<dbReference type="PANTHER" id="PTHR21581:SF33">
    <property type="entry name" value="D-ALANYL-D-ALANINE CARBOXYPEPTIDASE DACB"/>
    <property type="match status" value="1"/>
</dbReference>
<evidence type="ECO:0000256" key="2">
    <source>
        <dbReference type="ARBA" id="ARBA00007164"/>
    </source>
</evidence>
<dbReference type="EC" id="3.4.16.4" evidence="13"/>
<reference evidence="14" key="1">
    <citation type="submission" date="2011-12" db="EMBL/GenBank/DDBJ databases">
        <title>The complete genome of chromosome of Sulfobacillus acidophilus DSM 10332.</title>
        <authorList>
            <person name="Lucas S."/>
            <person name="Han J."/>
            <person name="Lapidus A."/>
            <person name="Bruce D."/>
            <person name="Goodwin L."/>
            <person name="Pitluck S."/>
            <person name="Peters L."/>
            <person name="Kyrpides N."/>
            <person name="Mavromatis K."/>
            <person name="Ivanova N."/>
            <person name="Mikhailova N."/>
            <person name="Chertkov O."/>
            <person name="Saunders E."/>
            <person name="Detter J.C."/>
            <person name="Tapia R."/>
            <person name="Han C."/>
            <person name="Land M."/>
            <person name="Hauser L."/>
            <person name="Markowitz V."/>
            <person name="Cheng J.-F."/>
            <person name="Hugenholtz P."/>
            <person name="Woyke T."/>
            <person name="Wu D."/>
            <person name="Pukall R."/>
            <person name="Gehrich-Schroeter G."/>
            <person name="Schneider S."/>
            <person name="Klenk H.-P."/>
            <person name="Eisen J.A."/>
        </authorList>
    </citation>
    <scope>NUCLEOTIDE SEQUENCE [LARGE SCALE GENOMIC DNA]</scope>
    <source>
        <strain evidence="14">ATCC 700253 / DSM 10332 / NAL</strain>
    </source>
</reference>
<dbReference type="PANTHER" id="PTHR21581">
    <property type="entry name" value="D-ALANYL-D-ALANINE CARBOXYPEPTIDASE"/>
    <property type="match status" value="1"/>
</dbReference>
<dbReference type="InterPro" id="IPR001967">
    <property type="entry name" value="Peptidase_S11_N"/>
</dbReference>
<keyword evidence="7" id="KW-0961">Cell wall biogenesis/degradation</keyword>
<evidence type="ECO:0000256" key="4">
    <source>
        <dbReference type="ARBA" id="ARBA00022801"/>
    </source>
</evidence>
<proteinExistence type="inferred from homology"/>
<evidence type="ECO:0000256" key="3">
    <source>
        <dbReference type="ARBA" id="ARBA00022729"/>
    </source>
</evidence>
<dbReference type="GO" id="GO:0008360">
    <property type="term" value="P:regulation of cell shape"/>
    <property type="evidence" value="ECO:0007669"/>
    <property type="project" value="UniProtKB-KW"/>
</dbReference>
<dbReference type="KEGG" id="sap:Sulac_1864"/>
<dbReference type="Pfam" id="PF00768">
    <property type="entry name" value="Peptidase_S11"/>
    <property type="match status" value="1"/>
</dbReference>
<dbReference type="InterPro" id="IPR012338">
    <property type="entry name" value="Beta-lactam/transpept-like"/>
</dbReference>
<dbReference type="HOGENOM" id="CLU_027070_7_0_9"/>
<keyword evidence="14" id="KW-1185">Reference proteome</keyword>
<evidence type="ECO:0000256" key="11">
    <source>
        <dbReference type="SAM" id="SignalP"/>
    </source>
</evidence>
<feature type="binding site" evidence="9">
    <location>
        <position position="226"/>
    </location>
    <ligand>
        <name>substrate</name>
    </ligand>
</feature>
<dbReference type="GO" id="GO:0009002">
    <property type="term" value="F:serine-type D-Ala-D-Ala carboxypeptidase activity"/>
    <property type="evidence" value="ECO:0007669"/>
    <property type="project" value="UniProtKB-EC"/>
</dbReference>
<evidence type="ECO:0000256" key="1">
    <source>
        <dbReference type="ARBA" id="ARBA00003217"/>
    </source>
</evidence>
<organism evidence="13 14">
    <name type="scientific">Sulfobacillus acidophilus (strain ATCC 700253 / DSM 10332 / NAL)</name>
    <dbReference type="NCBI Taxonomy" id="679936"/>
    <lineage>
        <taxon>Bacteria</taxon>
        <taxon>Bacillati</taxon>
        <taxon>Bacillota</taxon>
        <taxon>Clostridia</taxon>
        <taxon>Eubacteriales</taxon>
        <taxon>Clostridiales Family XVII. Incertae Sedis</taxon>
        <taxon>Sulfobacillus</taxon>
    </lineage>
</organism>
<dbReference type="Gene3D" id="3.40.710.10">
    <property type="entry name" value="DD-peptidase/beta-lactamase superfamily"/>
    <property type="match status" value="1"/>
</dbReference>
<dbReference type="Proteomes" id="UP000005439">
    <property type="component" value="Chromosome"/>
</dbReference>
<name>G8U0Q4_SULAD</name>
<evidence type="ECO:0000256" key="5">
    <source>
        <dbReference type="ARBA" id="ARBA00022960"/>
    </source>
</evidence>
<keyword evidence="6" id="KW-0573">Peptidoglycan synthesis</keyword>
<dbReference type="GO" id="GO:0071555">
    <property type="term" value="P:cell wall organization"/>
    <property type="evidence" value="ECO:0007669"/>
    <property type="project" value="UniProtKB-KW"/>
</dbReference>
<comment type="similarity">
    <text evidence="2 10">Belongs to the peptidase S11 family.</text>
</comment>
<feature type="active site" description="Proton acceptor" evidence="8">
    <location>
        <position position="67"/>
    </location>
</feature>
<feature type="active site" description="Acyl-ester intermediate" evidence="8">
    <location>
        <position position="64"/>
    </location>
</feature>
<keyword evidence="4 13" id="KW-0378">Hydrolase</keyword>
<dbReference type="AlphaFoldDB" id="G8U0Q4"/>
<evidence type="ECO:0000313" key="14">
    <source>
        <dbReference type="Proteomes" id="UP000005439"/>
    </source>
</evidence>
<accession>G8U0Q4</accession>
<dbReference type="InterPro" id="IPR018044">
    <property type="entry name" value="Peptidase_S11"/>
</dbReference>
<dbReference type="InterPro" id="IPR015956">
    <property type="entry name" value="Peniciliin-bd_prot_C_sf"/>
</dbReference>
<dbReference type="PRINTS" id="PR00725">
    <property type="entry name" value="DADACBPTASE1"/>
</dbReference>
<dbReference type="MEROPS" id="S11.004"/>
<evidence type="ECO:0000313" key="13">
    <source>
        <dbReference type="EMBL" id="AEW05357.1"/>
    </source>
</evidence>
<feature type="active site" evidence="8">
    <location>
        <position position="119"/>
    </location>
</feature>
<evidence type="ECO:0000256" key="8">
    <source>
        <dbReference type="PIRSR" id="PIRSR618044-1"/>
    </source>
</evidence>
<dbReference type="STRING" id="679936.Sulac_1864"/>
<reference evidence="13 14" key="2">
    <citation type="journal article" date="2012" name="Stand. Genomic Sci.">
        <title>Complete genome sequence of the moderately thermophilic mineral-sulfide-oxidizing firmicute Sulfobacillus acidophilus type strain (NAL(T)).</title>
        <authorList>
            <person name="Anderson I."/>
            <person name="Chertkov O."/>
            <person name="Chen A."/>
            <person name="Saunders E."/>
            <person name="Lapidus A."/>
            <person name="Nolan M."/>
            <person name="Lucas S."/>
            <person name="Hammon N."/>
            <person name="Deshpande S."/>
            <person name="Cheng J.F."/>
            <person name="Han C."/>
            <person name="Tapia R."/>
            <person name="Goodwin L.A."/>
            <person name="Pitluck S."/>
            <person name="Liolios K."/>
            <person name="Pagani I."/>
            <person name="Ivanova N."/>
            <person name="Mikhailova N."/>
            <person name="Pati A."/>
            <person name="Palaniappan K."/>
            <person name="Land M."/>
            <person name="Pan C."/>
            <person name="Rohde M."/>
            <person name="Pukall R."/>
            <person name="Goker M."/>
            <person name="Detter J.C."/>
            <person name="Woyke T."/>
            <person name="Bristow J."/>
            <person name="Eisen J.A."/>
            <person name="Markowitz V."/>
            <person name="Hugenholtz P."/>
            <person name="Kyrpides N.C."/>
            <person name="Klenk H.P."/>
            <person name="Mavromatis K."/>
        </authorList>
    </citation>
    <scope>NUCLEOTIDE SEQUENCE [LARGE SCALE GENOMIC DNA]</scope>
    <source>
        <strain evidence="14">ATCC 700253 / DSM 10332 / NAL</strain>
    </source>
</reference>
<evidence type="ECO:0000256" key="7">
    <source>
        <dbReference type="ARBA" id="ARBA00023316"/>
    </source>
</evidence>
<protein>
    <submittedName>
        <fullName evidence="13">Serine-type D-Ala-D-Ala carboxypeptidase</fullName>
        <ecNumber evidence="13">3.4.16.4</ecNumber>
    </submittedName>
</protein>
<evidence type="ECO:0000259" key="12">
    <source>
        <dbReference type="Pfam" id="PF00768"/>
    </source>
</evidence>
<evidence type="ECO:0000256" key="9">
    <source>
        <dbReference type="PIRSR" id="PIRSR618044-2"/>
    </source>
</evidence>
<feature type="signal peptide" evidence="11">
    <location>
        <begin position="1"/>
        <end position="24"/>
    </location>
</feature>
<feature type="domain" description="Peptidase S11 D-alanyl-D-alanine carboxypeptidase A N-terminal" evidence="12">
    <location>
        <begin position="28"/>
        <end position="255"/>
    </location>
</feature>
<keyword evidence="5" id="KW-0133">Cell shape</keyword>